<dbReference type="EMBL" id="MT630710">
    <property type="protein sequence ID" value="QNO42128.1"/>
    <property type="molecule type" value="Genomic_DNA"/>
</dbReference>
<name>A0A7G9Y294_9EURY</name>
<accession>A0A7G9Y294</accession>
<reference evidence="2" key="1">
    <citation type="submission" date="2020-06" db="EMBL/GenBank/DDBJ databases">
        <title>Unique genomic features of the anaerobic methanotrophic archaea.</title>
        <authorList>
            <person name="Chadwick G.L."/>
            <person name="Skennerton C.T."/>
            <person name="Laso-Perez R."/>
            <person name="Leu A.O."/>
            <person name="Speth D.R."/>
            <person name="Yu H."/>
            <person name="Morgan-Lang C."/>
            <person name="Hatzenpichler R."/>
            <person name="Goudeau D."/>
            <person name="Malmstrom R."/>
            <person name="Brazelton W.J."/>
            <person name="Woyke T."/>
            <person name="Hallam S.J."/>
            <person name="Tyson G.W."/>
            <person name="Wegener G."/>
            <person name="Boetius A."/>
            <person name="Orphan V."/>
        </authorList>
    </citation>
    <scope>NUCLEOTIDE SEQUENCE</scope>
</reference>
<dbReference type="AlphaFoldDB" id="A0A7G9Y294"/>
<organism evidence="2">
    <name type="scientific">Candidatus Methanogaster sp. ANME-2c ERB4</name>
    <dbReference type="NCBI Taxonomy" id="2759911"/>
    <lineage>
        <taxon>Archaea</taxon>
        <taxon>Methanobacteriati</taxon>
        <taxon>Methanobacteriota</taxon>
        <taxon>Stenosarchaea group</taxon>
        <taxon>Methanomicrobia</taxon>
        <taxon>Methanosarcinales</taxon>
        <taxon>ANME-2 cluster</taxon>
        <taxon>Candidatus Methanogasteraceae</taxon>
        <taxon>Candidatus Methanogaster</taxon>
    </lineage>
</organism>
<evidence type="ECO:0000256" key="1">
    <source>
        <dbReference type="SAM" id="Coils"/>
    </source>
</evidence>
<sequence length="223" mass="26546">MWLVGYGKKLVDNVTVLEKIERLRIQKNELERELKDPLDKIRNMEETLQLKINEERIYREKSTIEKGTRRLSEHDMQTLKSIQKEINSIKRKIKKIEKDHPKQFTSLKKKRDELARIIDKKKIYSVDVELDQIMTCFQISFANICCYLLDECFNGEKMTLQRLFEVIFDLQGEVRIENGCRNIFIKRNPKQQDIMEKLESALDSINHMGVEDLNGCTYNFKLL</sequence>
<proteinExistence type="predicted"/>
<protein>
    <submittedName>
        <fullName evidence="2">Uncharacterized protein</fullName>
    </submittedName>
</protein>
<evidence type="ECO:0000313" key="2">
    <source>
        <dbReference type="EMBL" id="QNO42128.1"/>
    </source>
</evidence>
<keyword evidence="1" id="KW-0175">Coiled coil</keyword>
<gene>
    <name evidence="2" type="ORF">BLJJBJMB_00001</name>
</gene>
<feature type="coiled-coil region" evidence="1">
    <location>
        <begin position="13"/>
        <end position="47"/>
    </location>
</feature>